<gene>
    <name evidence="1" type="ORF">GCM10009801_58790</name>
</gene>
<protein>
    <submittedName>
        <fullName evidence="1">Uncharacterized protein</fullName>
    </submittedName>
</protein>
<comment type="caution">
    <text evidence="1">The sequence shown here is derived from an EMBL/GenBank/DDBJ whole genome shotgun (WGS) entry which is preliminary data.</text>
</comment>
<keyword evidence="2" id="KW-1185">Reference proteome</keyword>
<sequence length="137" mass="13524">MRREVGGMAGGAGGSCGTYGTCGACCAGVAPDAAPGGARGPVGRRRWPVGQGWPSGALCLLSALCALLWVSAVGRLVWGAGGALEASVAAGGWGLSLLPVHVSPDRGPAPRATDLLRALGFTTASRPRRWGAGSGRS</sequence>
<proteinExistence type="predicted"/>
<evidence type="ECO:0000313" key="1">
    <source>
        <dbReference type="EMBL" id="GAA2092287.1"/>
    </source>
</evidence>
<dbReference type="EMBL" id="BAAAPE010000014">
    <property type="protein sequence ID" value="GAA2092287.1"/>
    <property type="molecule type" value="Genomic_DNA"/>
</dbReference>
<reference evidence="1 2" key="1">
    <citation type="journal article" date="2019" name="Int. J. Syst. Evol. Microbiol.">
        <title>The Global Catalogue of Microorganisms (GCM) 10K type strain sequencing project: providing services to taxonomists for standard genome sequencing and annotation.</title>
        <authorList>
            <consortium name="The Broad Institute Genomics Platform"/>
            <consortium name="The Broad Institute Genome Sequencing Center for Infectious Disease"/>
            <person name="Wu L."/>
            <person name="Ma J."/>
        </authorList>
    </citation>
    <scope>NUCLEOTIDE SEQUENCE [LARGE SCALE GENOMIC DNA]</scope>
    <source>
        <strain evidence="1 2">JCM 15478</strain>
    </source>
</reference>
<accession>A0ABN2WH60</accession>
<evidence type="ECO:0000313" key="2">
    <source>
        <dbReference type="Proteomes" id="UP001500016"/>
    </source>
</evidence>
<dbReference type="PROSITE" id="PS51257">
    <property type="entry name" value="PROKAR_LIPOPROTEIN"/>
    <property type="match status" value="1"/>
</dbReference>
<dbReference type="Proteomes" id="UP001500016">
    <property type="component" value="Unassembled WGS sequence"/>
</dbReference>
<organism evidence="1 2">
    <name type="scientific">Streptomyces albiaxialis</name>
    <dbReference type="NCBI Taxonomy" id="329523"/>
    <lineage>
        <taxon>Bacteria</taxon>
        <taxon>Bacillati</taxon>
        <taxon>Actinomycetota</taxon>
        <taxon>Actinomycetes</taxon>
        <taxon>Kitasatosporales</taxon>
        <taxon>Streptomycetaceae</taxon>
        <taxon>Streptomyces</taxon>
    </lineage>
</organism>
<name>A0ABN2WH60_9ACTN</name>